<dbReference type="SUPFAM" id="SSF103481">
    <property type="entry name" value="Multidrug resistance efflux transporter EmrE"/>
    <property type="match status" value="2"/>
</dbReference>
<dbReference type="Proteomes" id="UP000885822">
    <property type="component" value="Unassembled WGS sequence"/>
</dbReference>
<protein>
    <submittedName>
        <fullName evidence="8">DMT family transporter</fullName>
    </submittedName>
</protein>
<feature type="transmembrane region" description="Helical" evidence="6">
    <location>
        <begin position="86"/>
        <end position="105"/>
    </location>
</feature>
<feature type="transmembrane region" description="Helical" evidence="6">
    <location>
        <begin position="313"/>
        <end position="331"/>
    </location>
</feature>
<keyword evidence="5 6" id="KW-0472">Membrane</keyword>
<accession>A0A831NXT3</accession>
<evidence type="ECO:0000256" key="6">
    <source>
        <dbReference type="SAM" id="Phobius"/>
    </source>
</evidence>
<dbReference type="Pfam" id="PF00892">
    <property type="entry name" value="EamA"/>
    <property type="match status" value="2"/>
</dbReference>
<keyword evidence="3 6" id="KW-0812">Transmembrane</keyword>
<dbReference type="InterPro" id="IPR000620">
    <property type="entry name" value="EamA_dom"/>
</dbReference>
<feature type="transmembrane region" description="Helical" evidence="6">
    <location>
        <begin position="258"/>
        <end position="278"/>
    </location>
</feature>
<organism evidence="8">
    <name type="scientific">Thiolapillus brandeum</name>
    <dbReference type="NCBI Taxonomy" id="1076588"/>
    <lineage>
        <taxon>Bacteria</taxon>
        <taxon>Pseudomonadati</taxon>
        <taxon>Pseudomonadota</taxon>
        <taxon>Gammaproteobacteria</taxon>
        <taxon>Chromatiales</taxon>
        <taxon>Sedimenticolaceae</taxon>
        <taxon>Thiolapillus</taxon>
    </lineage>
</organism>
<sequence>MIQIGGRLTAFLELAQLFKRIGLEFLQVAVHTAQMLQGHPAITRIWKKRDYTTMKPLLSLLFAASFWGVVWYPLRLLQEAGLSGSWQMLVAYGCAFLVLALVRWPGMAGMHGQGGKLILMSLAASWTNVGFVLAMLEGSVARALILFYLSPLWTVLLGHFFLQERLRPATMITLPMGLAGAVLMLWQPQAGMGSFSWADLWALTAGLAFAVANVITRALHHLGTRQKTLISWLGVIMVAGVIVLFSGEALPQVAPAAWMGNMALGAFGFMLATLAVIYGVSRMPVQRSAVILLVEILIGAISAWWLAGESLSLREWLGGGLIILAGLIAITQEEVHD</sequence>
<evidence type="ECO:0000256" key="1">
    <source>
        <dbReference type="ARBA" id="ARBA00004651"/>
    </source>
</evidence>
<feature type="transmembrane region" description="Helical" evidence="6">
    <location>
        <begin position="57"/>
        <end position="74"/>
    </location>
</feature>
<feature type="domain" description="EamA" evidence="7">
    <location>
        <begin position="197"/>
        <end position="328"/>
    </location>
</feature>
<dbReference type="PANTHER" id="PTHR42920:SF5">
    <property type="entry name" value="EAMA DOMAIN-CONTAINING PROTEIN"/>
    <property type="match status" value="1"/>
</dbReference>
<proteinExistence type="predicted"/>
<feature type="transmembrane region" description="Helical" evidence="6">
    <location>
        <begin position="228"/>
        <end position="246"/>
    </location>
</feature>
<feature type="transmembrane region" description="Helical" evidence="6">
    <location>
        <begin position="198"/>
        <end position="216"/>
    </location>
</feature>
<feature type="transmembrane region" description="Helical" evidence="6">
    <location>
        <begin position="117"/>
        <end position="136"/>
    </location>
</feature>
<comment type="caution">
    <text evidence="8">The sequence shown here is derived from an EMBL/GenBank/DDBJ whole genome shotgun (WGS) entry which is preliminary data.</text>
</comment>
<dbReference type="PANTHER" id="PTHR42920">
    <property type="entry name" value="OS03G0707200 PROTEIN-RELATED"/>
    <property type="match status" value="1"/>
</dbReference>
<dbReference type="EMBL" id="DRCV01000070">
    <property type="protein sequence ID" value="HDK37691.1"/>
    <property type="molecule type" value="Genomic_DNA"/>
</dbReference>
<reference evidence="8" key="1">
    <citation type="journal article" date="2020" name="mSystems">
        <title>Genome- and Community-Level Interaction Insights into Carbon Utilization and Element Cycling Functions of Hydrothermarchaeota in Hydrothermal Sediment.</title>
        <authorList>
            <person name="Zhou Z."/>
            <person name="Liu Y."/>
            <person name="Xu W."/>
            <person name="Pan J."/>
            <person name="Luo Z.H."/>
            <person name="Li M."/>
        </authorList>
    </citation>
    <scope>NUCLEOTIDE SEQUENCE [LARGE SCALE GENOMIC DNA]</scope>
    <source>
        <strain evidence="8">HyVt-26</strain>
    </source>
</reference>
<evidence type="ECO:0000259" key="7">
    <source>
        <dbReference type="Pfam" id="PF00892"/>
    </source>
</evidence>
<evidence type="ECO:0000256" key="5">
    <source>
        <dbReference type="ARBA" id="ARBA00023136"/>
    </source>
</evidence>
<feature type="domain" description="EamA" evidence="7">
    <location>
        <begin position="57"/>
        <end position="185"/>
    </location>
</feature>
<evidence type="ECO:0000313" key="8">
    <source>
        <dbReference type="EMBL" id="HDK37691.1"/>
    </source>
</evidence>
<feature type="transmembrane region" description="Helical" evidence="6">
    <location>
        <begin position="169"/>
        <end position="186"/>
    </location>
</feature>
<evidence type="ECO:0000256" key="4">
    <source>
        <dbReference type="ARBA" id="ARBA00022989"/>
    </source>
</evidence>
<comment type="subcellular location">
    <subcellularLocation>
        <location evidence="1">Cell membrane</location>
        <topology evidence="1">Multi-pass membrane protein</topology>
    </subcellularLocation>
</comment>
<evidence type="ECO:0000256" key="3">
    <source>
        <dbReference type="ARBA" id="ARBA00022692"/>
    </source>
</evidence>
<keyword evidence="4 6" id="KW-1133">Transmembrane helix</keyword>
<feature type="transmembrane region" description="Helical" evidence="6">
    <location>
        <begin position="290"/>
        <end position="307"/>
    </location>
</feature>
<evidence type="ECO:0000256" key="2">
    <source>
        <dbReference type="ARBA" id="ARBA00022475"/>
    </source>
</evidence>
<dbReference type="AlphaFoldDB" id="A0A831NXT3"/>
<feature type="transmembrane region" description="Helical" evidence="6">
    <location>
        <begin position="142"/>
        <end position="162"/>
    </location>
</feature>
<dbReference type="InterPro" id="IPR051258">
    <property type="entry name" value="Diverse_Substrate_Transporter"/>
</dbReference>
<dbReference type="InterPro" id="IPR037185">
    <property type="entry name" value="EmrE-like"/>
</dbReference>
<gene>
    <name evidence="8" type="ORF">ENG92_01565</name>
</gene>
<keyword evidence="2" id="KW-1003">Cell membrane</keyword>
<name>A0A831NXT3_9GAMM</name>
<dbReference type="GO" id="GO:0005886">
    <property type="term" value="C:plasma membrane"/>
    <property type="evidence" value="ECO:0007669"/>
    <property type="project" value="UniProtKB-SubCell"/>
</dbReference>